<evidence type="ECO:0000313" key="5">
    <source>
        <dbReference type="EMBL" id="MDX5894497.1"/>
    </source>
</evidence>
<dbReference type="SUPFAM" id="SSF52540">
    <property type="entry name" value="P-loop containing nucleoside triphosphate hydrolases"/>
    <property type="match status" value="1"/>
</dbReference>
<dbReference type="PROSITE" id="PS00211">
    <property type="entry name" value="ABC_TRANSPORTER_1"/>
    <property type="match status" value="1"/>
</dbReference>
<dbReference type="FunFam" id="3.40.50.300:FF:000421">
    <property type="entry name" value="Branched-chain amino acid ABC transporter ATP-binding protein"/>
    <property type="match status" value="1"/>
</dbReference>
<gene>
    <name evidence="5" type="ORF">SIL72_10715</name>
</gene>
<dbReference type="Proteomes" id="UP001281130">
    <property type="component" value="Unassembled WGS sequence"/>
</dbReference>
<reference evidence="5" key="1">
    <citation type="submission" date="2023-11" db="EMBL/GenBank/DDBJ databases">
        <title>MicrobeMod: A computational toolkit for identifying prokaryotic methylation and restriction-modification with nanopore sequencing.</title>
        <authorList>
            <person name="Crits-Christoph A."/>
            <person name="Kang S.C."/>
            <person name="Lee H."/>
            <person name="Ostrov N."/>
        </authorList>
    </citation>
    <scope>NUCLEOTIDE SEQUENCE</scope>
    <source>
        <strain evidence="5">ATCC 51242</strain>
    </source>
</reference>
<dbReference type="InterPro" id="IPR051120">
    <property type="entry name" value="ABC_AA/LPS_Transport"/>
</dbReference>
<name>A0AB35T7B9_RUBRA</name>
<dbReference type="GO" id="GO:1903805">
    <property type="term" value="P:L-valine import across plasma membrane"/>
    <property type="evidence" value="ECO:0007669"/>
    <property type="project" value="TreeGrafter"/>
</dbReference>
<dbReference type="Pfam" id="PF00005">
    <property type="entry name" value="ABC_tran"/>
    <property type="match status" value="1"/>
</dbReference>
<dbReference type="InterPro" id="IPR003593">
    <property type="entry name" value="AAA+_ATPase"/>
</dbReference>
<dbReference type="GO" id="GO:0016887">
    <property type="term" value="F:ATP hydrolysis activity"/>
    <property type="evidence" value="ECO:0007669"/>
    <property type="project" value="InterPro"/>
</dbReference>
<dbReference type="CDD" id="cd03219">
    <property type="entry name" value="ABC_Mj1267_LivG_branched"/>
    <property type="match status" value="1"/>
</dbReference>
<dbReference type="InterPro" id="IPR017871">
    <property type="entry name" value="ABC_transporter-like_CS"/>
</dbReference>
<dbReference type="PANTHER" id="PTHR45772">
    <property type="entry name" value="CONSERVED COMPONENT OF ABC TRANSPORTER FOR NATURAL AMINO ACIDS-RELATED"/>
    <property type="match status" value="1"/>
</dbReference>
<organism evidence="5 6">
    <name type="scientific">Rubrobacter radiotolerans</name>
    <name type="common">Arthrobacter radiotolerans</name>
    <dbReference type="NCBI Taxonomy" id="42256"/>
    <lineage>
        <taxon>Bacteria</taxon>
        <taxon>Bacillati</taxon>
        <taxon>Actinomycetota</taxon>
        <taxon>Rubrobacteria</taxon>
        <taxon>Rubrobacterales</taxon>
        <taxon>Rubrobacteraceae</taxon>
        <taxon>Rubrobacter</taxon>
    </lineage>
</organism>
<dbReference type="InterPro" id="IPR032823">
    <property type="entry name" value="BCA_ABC_TP_C"/>
</dbReference>
<comment type="caution">
    <text evidence="5">The sequence shown here is derived from an EMBL/GenBank/DDBJ whole genome shotgun (WGS) entry which is preliminary data.</text>
</comment>
<keyword evidence="2" id="KW-0547">Nucleotide-binding</keyword>
<dbReference type="PANTHER" id="PTHR45772:SF7">
    <property type="entry name" value="AMINO ACID ABC TRANSPORTER ATP-BINDING PROTEIN"/>
    <property type="match status" value="1"/>
</dbReference>
<dbReference type="GO" id="GO:1903806">
    <property type="term" value="P:L-isoleucine import across plasma membrane"/>
    <property type="evidence" value="ECO:0007669"/>
    <property type="project" value="TreeGrafter"/>
</dbReference>
<sequence length="252" mass="27596">MTASGITKRFGGLVAVNAVDFTIPERAIVSLIGPNGAGKTTFFNMVSGLLGPTEGSFVFRGEDVTKKKAHERARMGIGRTFQNIRLFGTMSVVDNVLTGMHTRLRGRILGAILGLPGTRREEREALDRAEELLAFVGIRARQTFAKNLSYGDQRRLEIARALAGEPKLLLLDEPTAGMNPQETARLTQLIGRLRDEMNISILLIEHEMKVVMSISDRVTVLDHGEKISEGLPAEVREDPKVIEAYLGTAKTG</sequence>
<feature type="domain" description="ABC transporter" evidence="4">
    <location>
        <begin position="1"/>
        <end position="248"/>
    </location>
</feature>
<evidence type="ECO:0000256" key="3">
    <source>
        <dbReference type="ARBA" id="ARBA00022840"/>
    </source>
</evidence>
<dbReference type="GO" id="GO:0015192">
    <property type="term" value="F:L-phenylalanine transmembrane transporter activity"/>
    <property type="evidence" value="ECO:0007669"/>
    <property type="project" value="TreeGrafter"/>
</dbReference>
<dbReference type="GO" id="GO:0005304">
    <property type="term" value="F:L-valine transmembrane transporter activity"/>
    <property type="evidence" value="ECO:0007669"/>
    <property type="project" value="TreeGrafter"/>
</dbReference>
<dbReference type="Pfam" id="PF12399">
    <property type="entry name" value="BCA_ABC_TP_C"/>
    <property type="match status" value="1"/>
</dbReference>
<evidence type="ECO:0000313" key="6">
    <source>
        <dbReference type="Proteomes" id="UP001281130"/>
    </source>
</evidence>
<protein>
    <submittedName>
        <fullName evidence="5">ABC transporter ATP-binding protein</fullName>
    </submittedName>
</protein>
<dbReference type="PROSITE" id="PS50893">
    <property type="entry name" value="ABC_TRANSPORTER_2"/>
    <property type="match status" value="1"/>
</dbReference>
<keyword evidence="3 5" id="KW-0067">ATP-binding</keyword>
<dbReference type="Gene3D" id="3.40.50.300">
    <property type="entry name" value="P-loop containing nucleotide triphosphate hydrolases"/>
    <property type="match status" value="1"/>
</dbReference>
<proteinExistence type="predicted"/>
<dbReference type="InterPro" id="IPR027417">
    <property type="entry name" value="P-loop_NTPase"/>
</dbReference>
<dbReference type="InterPro" id="IPR003439">
    <property type="entry name" value="ABC_transporter-like_ATP-bd"/>
</dbReference>
<accession>A0AB35T7B9</accession>
<evidence type="ECO:0000259" key="4">
    <source>
        <dbReference type="PROSITE" id="PS50893"/>
    </source>
</evidence>
<dbReference type="RefSeq" id="WP_038684686.1">
    <property type="nucleotide sequence ID" value="NZ_CP007514.1"/>
</dbReference>
<keyword evidence="1" id="KW-0813">Transport</keyword>
<dbReference type="GO" id="GO:0005886">
    <property type="term" value="C:plasma membrane"/>
    <property type="evidence" value="ECO:0007669"/>
    <property type="project" value="TreeGrafter"/>
</dbReference>
<evidence type="ECO:0000256" key="1">
    <source>
        <dbReference type="ARBA" id="ARBA00022448"/>
    </source>
</evidence>
<dbReference type="GO" id="GO:0042941">
    <property type="term" value="P:D-alanine transmembrane transport"/>
    <property type="evidence" value="ECO:0007669"/>
    <property type="project" value="TreeGrafter"/>
</dbReference>
<dbReference type="SMART" id="SM00382">
    <property type="entry name" value="AAA"/>
    <property type="match status" value="1"/>
</dbReference>
<dbReference type="GO" id="GO:0015808">
    <property type="term" value="P:L-alanine transport"/>
    <property type="evidence" value="ECO:0007669"/>
    <property type="project" value="TreeGrafter"/>
</dbReference>
<dbReference type="GO" id="GO:0005524">
    <property type="term" value="F:ATP binding"/>
    <property type="evidence" value="ECO:0007669"/>
    <property type="project" value="UniProtKB-KW"/>
</dbReference>
<dbReference type="AlphaFoldDB" id="A0AB35T7B9"/>
<dbReference type="GO" id="GO:0015188">
    <property type="term" value="F:L-isoleucine transmembrane transporter activity"/>
    <property type="evidence" value="ECO:0007669"/>
    <property type="project" value="TreeGrafter"/>
</dbReference>
<evidence type="ECO:0000256" key="2">
    <source>
        <dbReference type="ARBA" id="ARBA00022741"/>
    </source>
</evidence>
<dbReference type="EMBL" id="JAWXXX010000001">
    <property type="protein sequence ID" value="MDX5894497.1"/>
    <property type="molecule type" value="Genomic_DNA"/>
</dbReference>